<dbReference type="OrthoDB" id="674388at2"/>
<dbReference type="Proteomes" id="UP000027821">
    <property type="component" value="Unassembled WGS sequence"/>
</dbReference>
<organism evidence="1 2">
    <name type="scientific">Anditalea andensis</name>
    <dbReference type="NCBI Taxonomy" id="1048983"/>
    <lineage>
        <taxon>Bacteria</taxon>
        <taxon>Pseudomonadati</taxon>
        <taxon>Bacteroidota</taxon>
        <taxon>Cytophagia</taxon>
        <taxon>Cytophagales</taxon>
        <taxon>Cytophagaceae</taxon>
        <taxon>Anditalea</taxon>
    </lineage>
</organism>
<dbReference type="PROSITE" id="PS51257">
    <property type="entry name" value="PROKAR_LIPOPROTEIN"/>
    <property type="match status" value="1"/>
</dbReference>
<accession>A0A074KVT2</accession>
<sequence length="154" mass="17425">MKKHTYWIAVILITITSSCFENYEERYLFTDLRIEFQEAVVRNNAAGRDYPVLPLQPVGERGYQVNLFGGQLRAAENLAFRVDEEASTAVEGIHYSLPNDTYFQLEADSSFGEVVVEKLSFPSVQGQLILVLELIGNENIVASENHKRIGVRLN</sequence>
<keyword evidence="2" id="KW-1185">Reference proteome</keyword>
<dbReference type="RefSeq" id="WP_035072867.1">
    <property type="nucleotide sequence ID" value="NZ_JMIH01000016.1"/>
</dbReference>
<name>A0A074KVT2_9BACT</name>
<reference evidence="1 2" key="1">
    <citation type="submission" date="2014-04" db="EMBL/GenBank/DDBJ databases">
        <title>Characterization and application of a salt tolerant electro-active bacterium.</title>
        <authorList>
            <person name="Yang L."/>
            <person name="Wei S."/>
            <person name="Tay Q.X.M."/>
        </authorList>
    </citation>
    <scope>NUCLEOTIDE SEQUENCE [LARGE SCALE GENOMIC DNA]</scope>
    <source>
        <strain evidence="1 2">LY1</strain>
    </source>
</reference>
<dbReference type="AlphaFoldDB" id="A0A074KVT2"/>
<dbReference type="EMBL" id="JMIH01000016">
    <property type="protein sequence ID" value="KEO74081.1"/>
    <property type="molecule type" value="Genomic_DNA"/>
</dbReference>
<dbReference type="eggNOG" id="ENOG50336KZ">
    <property type="taxonomic scope" value="Bacteria"/>
</dbReference>
<proteinExistence type="predicted"/>
<gene>
    <name evidence="1" type="ORF">EL17_08020</name>
</gene>
<evidence type="ECO:0008006" key="3">
    <source>
        <dbReference type="Google" id="ProtNLM"/>
    </source>
</evidence>
<evidence type="ECO:0000313" key="1">
    <source>
        <dbReference type="EMBL" id="KEO74081.1"/>
    </source>
</evidence>
<comment type="caution">
    <text evidence="1">The sequence shown here is derived from an EMBL/GenBank/DDBJ whole genome shotgun (WGS) entry which is preliminary data.</text>
</comment>
<protein>
    <recommendedName>
        <fullName evidence="3">DUF1735 domain-containing protein</fullName>
    </recommendedName>
</protein>
<evidence type="ECO:0000313" key="2">
    <source>
        <dbReference type="Proteomes" id="UP000027821"/>
    </source>
</evidence>
<dbReference type="STRING" id="1048983.EL17_08020"/>